<feature type="compositionally biased region" description="Low complexity" evidence="7">
    <location>
        <begin position="333"/>
        <end position="345"/>
    </location>
</feature>
<feature type="domain" description="FHA" evidence="8">
    <location>
        <begin position="46"/>
        <end position="114"/>
    </location>
</feature>
<sequence length="693" mass="74006">MEVETRPAPASASIQVADNPLQPKKISAYYSLVFPNFTFYIQTLSVTIGRRCSPNPNAATTSLPPSNVAQVDVDLGALKSVSRLHARIEYDKEEDRFVLVVIGRNGAWVDGVWSGSGSRAPLGERSQIQIASRTFHFVLPPPAPLPPDDTPSPSSPSSSANRPRSPSLDITSISPPSSQPSHSPPPREVKLSPPPPAEHQLPNSNAITRSMKPAKKRKKSDITEIPTTLALKEKPRPEEIPPKPAFTYSLLIYRAIKALDGKATLQEICTWIMNEFDYYRYTDGSAWMSSVRHNLSSSRAFKKMERCGGDRGKGFFWSLDEEHQHMIEEQEAKAQQAASAGMQSSTGKGDKETKAGRKKEKGAPLSEPPLKRSIKGDTKGSALPPPLTSIPLPLPGKTVASAVPGTTGVFAYHQGHTMTSIGTSGYSGTPMSGPNPYAALTQSNWRMHSQVAARPVVNAAAPTTIPTTTNAPSVPVNATATTPANKSAPESTTLPASTAIASKAAKPLPPVTSMTVPAIPDIPVPIVIGPIPPTHQDYSPCHPNNSAKEGYMLYHEGKLLLDPKVFSSITGDILTSLERMGAAKAMEILAGHMIRVMRERRARERKAGRGRGRGGKGGGKSKKEGANGNPAAPFTTVPFPVRGSNAAAEDKEVPSPPVTAATTEPGSPMVVVDDSEDEGPAPKKRRVDLDTHS</sequence>
<feature type="compositionally biased region" description="Polar residues" evidence="7">
    <location>
        <begin position="476"/>
        <end position="493"/>
    </location>
</feature>
<feature type="compositionally biased region" description="Pro residues" evidence="7">
    <location>
        <begin position="139"/>
        <end position="154"/>
    </location>
</feature>
<feature type="region of interest" description="Disordered" evidence="7">
    <location>
        <begin position="467"/>
        <end position="493"/>
    </location>
</feature>
<dbReference type="PROSITE" id="PS50039">
    <property type="entry name" value="FORK_HEAD_3"/>
    <property type="match status" value="1"/>
</dbReference>
<comment type="caution">
    <text evidence="10">The sequence shown here is derived from an EMBL/GenBank/DDBJ whole genome shotgun (WGS) entry which is preliminary data.</text>
</comment>
<dbReference type="GO" id="GO:0000978">
    <property type="term" value="F:RNA polymerase II cis-regulatory region sequence-specific DNA binding"/>
    <property type="evidence" value="ECO:0007669"/>
    <property type="project" value="TreeGrafter"/>
</dbReference>
<accession>A0A9P7W106</accession>
<dbReference type="EMBL" id="MU250528">
    <property type="protein sequence ID" value="KAG7449396.1"/>
    <property type="molecule type" value="Genomic_DNA"/>
</dbReference>
<dbReference type="CDD" id="cd22701">
    <property type="entry name" value="FHA_FKH1-like"/>
    <property type="match status" value="1"/>
</dbReference>
<dbReference type="SUPFAM" id="SSF46785">
    <property type="entry name" value="Winged helix' DNA-binding domain"/>
    <property type="match status" value="1"/>
</dbReference>
<feature type="DNA-binding region" description="Fork-head" evidence="6">
    <location>
        <begin position="243"/>
        <end position="337"/>
    </location>
</feature>
<evidence type="ECO:0000259" key="8">
    <source>
        <dbReference type="PROSITE" id="PS50006"/>
    </source>
</evidence>
<feature type="domain" description="Fork-head" evidence="9">
    <location>
        <begin position="243"/>
        <end position="337"/>
    </location>
</feature>
<protein>
    <submittedName>
        <fullName evidence="10">Uncharacterized protein</fullName>
    </submittedName>
</protein>
<evidence type="ECO:0000313" key="11">
    <source>
        <dbReference type="Proteomes" id="UP000812287"/>
    </source>
</evidence>
<feature type="region of interest" description="Disordered" evidence="7">
    <location>
        <begin position="137"/>
        <end position="227"/>
    </location>
</feature>
<comment type="subcellular location">
    <subcellularLocation>
        <location evidence="1 6">Nucleus</location>
    </subcellularLocation>
</comment>
<dbReference type="Pfam" id="PF00498">
    <property type="entry name" value="FHA"/>
    <property type="match status" value="1"/>
</dbReference>
<keyword evidence="3 6" id="KW-0238">DNA-binding</keyword>
<dbReference type="Gene3D" id="1.10.10.10">
    <property type="entry name" value="Winged helix-like DNA-binding domain superfamily/Winged helix DNA-binding domain"/>
    <property type="match status" value="1"/>
</dbReference>
<dbReference type="Pfam" id="PF00250">
    <property type="entry name" value="Forkhead"/>
    <property type="match status" value="1"/>
</dbReference>
<dbReference type="GO" id="GO:0005634">
    <property type="term" value="C:nucleus"/>
    <property type="evidence" value="ECO:0007669"/>
    <property type="project" value="UniProtKB-SubCell"/>
</dbReference>
<dbReference type="OrthoDB" id="5954824at2759"/>
<feature type="region of interest" description="Disordered" evidence="7">
    <location>
        <begin position="330"/>
        <end position="390"/>
    </location>
</feature>
<dbReference type="InterPro" id="IPR036390">
    <property type="entry name" value="WH_DNA-bd_sf"/>
</dbReference>
<dbReference type="RefSeq" id="XP_043042896.1">
    <property type="nucleotide sequence ID" value="XM_043185705.1"/>
</dbReference>
<dbReference type="InterPro" id="IPR001766">
    <property type="entry name" value="Fork_head_dom"/>
</dbReference>
<evidence type="ECO:0000256" key="7">
    <source>
        <dbReference type="SAM" id="MobiDB-lite"/>
    </source>
</evidence>
<evidence type="ECO:0000256" key="2">
    <source>
        <dbReference type="ARBA" id="ARBA00023015"/>
    </source>
</evidence>
<dbReference type="PROSITE" id="PS50006">
    <property type="entry name" value="FHA_DOMAIN"/>
    <property type="match status" value="1"/>
</dbReference>
<evidence type="ECO:0000313" key="10">
    <source>
        <dbReference type="EMBL" id="KAG7449396.1"/>
    </source>
</evidence>
<keyword evidence="2" id="KW-0805">Transcription regulation</keyword>
<dbReference type="InterPro" id="IPR000253">
    <property type="entry name" value="FHA_dom"/>
</dbReference>
<dbReference type="Gene3D" id="2.60.200.20">
    <property type="match status" value="1"/>
</dbReference>
<keyword evidence="11" id="KW-1185">Reference proteome</keyword>
<dbReference type="Proteomes" id="UP000812287">
    <property type="component" value="Unassembled WGS sequence"/>
</dbReference>
<feature type="region of interest" description="Disordered" evidence="7">
    <location>
        <begin position="601"/>
        <end position="693"/>
    </location>
</feature>
<dbReference type="PANTHER" id="PTHR45881:SF1">
    <property type="entry name" value="FORK HEAD PROTEIN HOMOLOG 2"/>
    <property type="match status" value="1"/>
</dbReference>
<keyword evidence="5 6" id="KW-0539">Nucleus</keyword>
<reference evidence="10" key="1">
    <citation type="submission" date="2020-11" db="EMBL/GenBank/DDBJ databases">
        <title>Adaptations for nitrogen fixation in a non-lichenized fungal sporocarp promotes dispersal by wood-feeding termites.</title>
        <authorList>
            <consortium name="DOE Joint Genome Institute"/>
            <person name="Koch R.A."/>
            <person name="Yoon G."/>
            <person name="Arayal U."/>
            <person name="Lail K."/>
            <person name="Amirebrahimi M."/>
            <person name="Labutti K."/>
            <person name="Lipzen A."/>
            <person name="Riley R."/>
            <person name="Barry K."/>
            <person name="Henrissat B."/>
            <person name="Grigoriev I.V."/>
            <person name="Herr J.R."/>
            <person name="Aime M.C."/>
        </authorList>
    </citation>
    <scope>NUCLEOTIDE SEQUENCE</scope>
    <source>
        <strain evidence="10">MCA 3950</strain>
    </source>
</reference>
<dbReference type="AlphaFoldDB" id="A0A9P7W106"/>
<dbReference type="PRINTS" id="PR00053">
    <property type="entry name" value="FORKHEAD"/>
</dbReference>
<keyword evidence="4" id="KW-0804">Transcription</keyword>
<organism evidence="10 11">
    <name type="scientific">Guyanagaster necrorhizus</name>
    <dbReference type="NCBI Taxonomy" id="856835"/>
    <lineage>
        <taxon>Eukaryota</taxon>
        <taxon>Fungi</taxon>
        <taxon>Dikarya</taxon>
        <taxon>Basidiomycota</taxon>
        <taxon>Agaricomycotina</taxon>
        <taxon>Agaricomycetes</taxon>
        <taxon>Agaricomycetidae</taxon>
        <taxon>Agaricales</taxon>
        <taxon>Marasmiineae</taxon>
        <taxon>Physalacriaceae</taxon>
        <taxon>Guyanagaster</taxon>
    </lineage>
</organism>
<dbReference type="InterPro" id="IPR036388">
    <property type="entry name" value="WH-like_DNA-bd_sf"/>
</dbReference>
<evidence type="ECO:0000256" key="6">
    <source>
        <dbReference type="PROSITE-ProRule" id="PRU00089"/>
    </source>
</evidence>
<evidence type="ECO:0000256" key="4">
    <source>
        <dbReference type="ARBA" id="ARBA00023163"/>
    </source>
</evidence>
<gene>
    <name evidence="10" type="ORF">BT62DRAFT_929362</name>
</gene>
<feature type="compositionally biased region" description="Low complexity" evidence="7">
    <location>
        <begin position="155"/>
        <end position="181"/>
    </location>
</feature>
<evidence type="ECO:0000256" key="5">
    <source>
        <dbReference type="ARBA" id="ARBA00023242"/>
    </source>
</evidence>
<dbReference type="CDD" id="cd00059">
    <property type="entry name" value="FH_FOX"/>
    <property type="match status" value="1"/>
</dbReference>
<proteinExistence type="predicted"/>
<evidence type="ECO:0000256" key="3">
    <source>
        <dbReference type="ARBA" id="ARBA00023125"/>
    </source>
</evidence>
<evidence type="ECO:0000256" key="1">
    <source>
        <dbReference type="ARBA" id="ARBA00004123"/>
    </source>
</evidence>
<dbReference type="GeneID" id="66108002"/>
<evidence type="ECO:0000259" key="9">
    <source>
        <dbReference type="PROSITE" id="PS50039"/>
    </source>
</evidence>
<name>A0A9P7W106_9AGAR</name>
<dbReference type="GO" id="GO:0000981">
    <property type="term" value="F:DNA-binding transcription factor activity, RNA polymerase II-specific"/>
    <property type="evidence" value="ECO:0007669"/>
    <property type="project" value="TreeGrafter"/>
</dbReference>
<dbReference type="SMART" id="SM00339">
    <property type="entry name" value="FH"/>
    <property type="match status" value="1"/>
</dbReference>
<dbReference type="PANTHER" id="PTHR45881">
    <property type="entry name" value="CHECKPOINT SUPPRESSOR 1-LIKE, ISOFORM A-RELATED"/>
    <property type="match status" value="1"/>
</dbReference>
<dbReference type="InterPro" id="IPR008984">
    <property type="entry name" value="SMAD_FHA_dom_sf"/>
</dbReference>
<dbReference type="SUPFAM" id="SSF49879">
    <property type="entry name" value="SMAD/FHA domain"/>
    <property type="match status" value="1"/>
</dbReference>